<comment type="caution">
    <text evidence="3">The sequence shown here is derived from an EMBL/GenBank/DDBJ whole genome shotgun (WGS) entry which is preliminary data.</text>
</comment>
<proteinExistence type="predicted"/>
<evidence type="ECO:0000313" key="3">
    <source>
        <dbReference type="EMBL" id="KKM27752.1"/>
    </source>
</evidence>
<dbReference type="InterPro" id="IPR036596">
    <property type="entry name" value="Cyt-C_aa3_sf"/>
</dbReference>
<protein>
    <recommendedName>
        <fullName evidence="2">Cytochrome c oxidase subunit IV bacterial aa3 type domain-containing protein</fullName>
    </recommendedName>
</protein>
<dbReference type="Gene3D" id="1.20.5.160">
    <property type="entry name" value="Bacterial aa3 type cytochrome c oxidase subunit IV"/>
    <property type="match status" value="1"/>
</dbReference>
<keyword evidence="1" id="KW-0812">Transmembrane</keyword>
<feature type="transmembrane region" description="Helical" evidence="1">
    <location>
        <begin position="21"/>
        <end position="42"/>
    </location>
</feature>
<keyword evidence="1" id="KW-0472">Membrane</keyword>
<gene>
    <name evidence="3" type="ORF">LCGC14_1571540</name>
</gene>
<dbReference type="Pfam" id="PF07835">
    <property type="entry name" value="COX4_pro_2"/>
    <property type="match status" value="1"/>
</dbReference>
<accession>A0A0F9IJN0</accession>
<keyword evidence="1" id="KW-1133">Transmembrane helix</keyword>
<reference evidence="3" key="1">
    <citation type="journal article" date="2015" name="Nature">
        <title>Complex archaea that bridge the gap between prokaryotes and eukaryotes.</title>
        <authorList>
            <person name="Spang A."/>
            <person name="Saw J.H."/>
            <person name="Jorgensen S.L."/>
            <person name="Zaremba-Niedzwiedzka K."/>
            <person name="Martijn J."/>
            <person name="Lind A.E."/>
            <person name="van Eijk R."/>
            <person name="Schleper C."/>
            <person name="Guy L."/>
            <person name="Ettema T.J."/>
        </authorList>
    </citation>
    <scope>NUCLEOTIDE SEQUENCE</scope>
</reference>
<name>A0A0F9IJN0_9ZZZZ</name>
<dbReference type="InterPro" id="IPR012422">
    <property type="entry name" value="Cyt_c_oxidase_su4_bac-aa3"/>
</dbReference>
<feature type="domain" description="Cytochrome c oxidase subunit IV bacterial aa3 type" evidence="2">
    <location>
        <begin position="4"/>
        <end position="43"/>
    </location>
</feature>
<dbReference type="SUPFAM" id="SSF81469">
    <property type="entry name" value="Bacterial aa3 type cytochrome c oxidase subunit IV"/>
    <property type="match status" value="1"/>
</dbReference>
<dbReference type="AlphaFoldDB" id="A0A0F9IJN0"/>
<sequence>MSKHSHGSMNIEVQEKTFEGFIAWVKWTAILIIVSLILLALVNG</sequence>
<dbReference type="EMBL" id="LAZR01012262">
    <property type="protein sequence ID" value="KKM27752.1"/>
    <property type="molecule type" value="Genomic_DNA"/>
</dbReference>
<organism evidence="3">
    <name type="scientific">marine sediment metagenome</name>
    <dbReference type="NCBI Taxonomy" id="412755"/>
    <lineage>
        <taxon>unclassified sequences</taxon>
        <taxon>metagenomes</taxon>
        <taxon>ecological metagenomes</taxon>
    </lineage>
</organism>
<evidence type="ECO:0000259" key="2">
    <source>
        <dbReference type="Pfam" id="PF07835"/>
    </source>
</evidence>
<evidence type="ECO:0000256" key="1">
    <source>
        <dbReference type="SAM" id="Phobius"/>
    </source>
</evidence>